<evidence type="ECO:0000256" key="2">
    <source>
        <dbReference type="ARBA" id="ARBA00023315"/>
    </source>
</evidence>
<keyword evidence="1" id="KW-0808">Transferase</keyword>
<dbReference type="Pfam" id="PF24553">
    <property type="entry name" value="Rv0428c_C"/>
    <property type="match status" value="1"/>
</dbReference>
<comment type="caution">
    <text evidence="4">The sequence shown here is derived from an EMBL/GenBank/DDBJ whole genome shotgun (WGS) entry which is preliminary data.</text>
</comment>
<keyword evidence="2" id="KW-0012">Acyltransferase</keyword>
<dbReference type="Proteomes" id="UP000681075">
    <property type="component" value="Unassembled WGS sequence"/>
</dbReference>
<dbReference type="InterPro" id="IPR000182">
    <property type="entry name" value="GNAT_dom"/>
</dbReference>
<keyword evidence="5" id="KW-1185">Reference proteome</keyword>
<name>A0A8S8XFY5_9PROT</name>
<dbReference type="InterPro" id="IPR056935">
    <property type="entry name" value="Rv0428c-like_C"/>
</dbReference>
<feature type="domain" description="N-acetyltransferase" evidence="3">
    <location>
        <begin position="120"/>
        <end position="245"/>
    </location>
</feature>
<reference evidence="4" key="1">
    <citation type="submission" date="2021-02" db="EMBL/GenBank/DDBJ databases">
        <title>Genome sequence of Rhodospirillales sp. strain TMPK1 isolated from soil.</title>
        <authorList>
            <person name="Nakai R."/>
            <person name="Kusada H."/>
            <person name="Tamaki H."/>
        </authorList>
    </citation>
    <scope>NUCLEOTIDE SEQUENCE</scope>
    <source>
        <strain evidence="4">TMPK1</strain>
    </source>
</reference>
<organism evidence="4 5">
    <name type="scientific">Roseiterribacter gracilis</name>
    <dbReference type="NCBI Taxonomy" id="2812848"/>
    <lineage>
        <taxon>Bacteria</taxon>
        <taxon>Pseudomonadati</taxon>
        <taxon>Pseudomonadota</taxon>
        <taxon>Alphaproteobacteria</taxon>
        <taxon>Rhodospirillales</taxon>
        <taxon>Roseiterribacteraceae</taxon>
        <taxon>Roseiterribacter</taxon>
    </lineage>
</organism>
<dbReference type="GO" id="GO:0016747">
    <property type="term" value="F:acyltransferase activity, transferring groups other than amino-acyl groups"/>
    <property type="evidence" value="ECO:0007669"/>
    <property type="project" value="InterPro"/>
</dbReference>
<dbReference type="InterPro" id="IPR050832">
    <property type="entry name" value="Bact_Acetyltransf"/>
</dbReference>
<evidence type="ECO:0000313" key="4">
    <source>
        <dbReference type="EMBL" id="GIL40377.1"/>
    </source>
</evidence>
<sequence>MKFDPVALDAAARPAWPALRSIDIDGWDVRLSGGYTGRANSTTTTGTGALPLDERIARIEAAYADGGQPPIFRMPDFTDPAIGHALDARGYAPLHRHSLVLAANDPARNDEASVRITHAPDMAWLDTHAAADGVPLEQRALHDELFRRTPLPRLFAAAYDGAAIVSVAMTVLVGDLAVVQGVGTLATARRQGHGRRVMRALLAEAWRREARQVVLQVSATNEAAQPMYDALGFDPVYRYAYRKRG</sequence>
<dbReference type="CDD" id="cd04301">
    <property type="entry name" value="NAT_SF"/>
    <property type="match status" value="1"/>
</dbReference>
<dbReference type="SUPFAM" id="SSF55729">
    <property type="entry name" value="Acyl-CoA N-acyltransferases (Nat)"/>
    <property type="match status" value="1"/>
</dbReference>
<dbReference type="AlphaFoldDB" id="A0A8S8XFY5"/>
<evidence type="ECO:0000259" key="3">
    <source>
        <dbReference type="PROSITE" id="PS51186"/>
    </source>
</evidence>
<dbReference type="PROSITE" id="PS51186">
    <property type="entry name" value="GNAT"/>
    <property type="match status" value="1"/>
</dbReference>
<dbReference type="RefSeq" id="WP_420243475.1">
    <property type="nucleotide sequence ID" value="NZ_BOPV01000001.1"/>
</dbReference>
<dbReference type="PANTHER" id="PTHR43877">
    <property type="entry name" value="AMINOALKYLPHOSPHONATE N-ACETYLTRANSFERASE-RELATED-RELATED"/>
    <property type="match status" value="1"/>
</dbReference>
<accession>A0A8S8XFY5</accession>
<proteinExistence type="predicted"/>
<evidence type="ECO:0000313" key="5">
    <source>
        <dbReference type="Proteomes" id="UP000681075"/>
    </source>
</evidence>
<dbReference type="Gene3D" id="3.40.630.30">
    <property type="match status" value="1"/>
</dbReference>
<protein>
    <submittedName>
        <fullName evidence="4">Acetyltransferase</fullName>
    </submittedName>
</protein>
<gene>
    <name evidence="4" type="ORF">TMPK1_26140</name>
</gene>
<dbReference type="EMBL" id="BOPV01000001">
    <property type="protein sequence ID" value="GIL40377.1"/>
    <property type="molecule type" value="Genomic_DNA"/>
</dbReference>
<evidence type="ECO:0000256" key="1">
    <source>
        <dbReference type="ARBA" id="ARBA00022679"/>
    </source>
</evidence>
<dbReference type="InterPro" id="IPR016181">
    <property type="entry name" value="Acyl_CoA_acyltransferase"/>
</dbReference>